<evidence type="ECO:0000313" key="4">
    <source>
        <dbReference type="EMBL" id="MBW0490897.1"/>
    </source>
</evidence>
<proteinExistence type="predicted"/>
<reference evidence="4" key="1">
    <citation type="submission" date="2021-03" db="EMBL/GenBank/DDBJ databases">
        <title>Draft genome sequence of rust myrtle Austropuccinia psidii MF-1, a brazilian biotype.</title>
        <authorList>
            <person name="Quecine M.C."/>
            <person name="Pachon D.M.R."/>
            <person name="Bonatelli M.L."/>
            <person name="Correr F.H."/>
            <person name="Franceschini L.M."/>
            <person name="Leite T.F."/>
            <person name="Margarido G.R.A."/>
            <person name="Almeida C.A."/>
            <person name="Ferrarezi J.A."/>
            <person name="Labate C.A."/>
        </authorList>
    </citation>
    <scope>NUCLEOTIDE SEQUENCE</scope>
    <source>
        <strain evidence="4">MF-1</strain>
    </source>
</reference>
<comment type="caution">
    <text evidence="4">The sequence shown here is derived from an EMBL/GenBank/DDBJ whole genome shotgun (WGS) entry which is preliminary data.</text>
</comment>
<evidence type="ECO:0000259" key="3">
    <source>
        <dbReference type="Pfam" id="PF17919"/>
    </source>
</evidence>
<evidence type="ECO:0008006" key="6">
    <source>
        <dbReference type="Google" id="ProtNLM"/>
    </source>
</evidence>
<dbReference type="PANTHER" id="PTHR37984">
    <property type="entry name" value="PROTEIN CBG26694"/>
    <property type="match status" value="1"/>
</dbReference>
<keyword evidence="1" id="KW-0511">Multifunctional enzyme</keyword>
<dbReference type="Gene3D" id="3.10.10.10">
    <property type="entry name" value="HIV Type 1 Reverse Transcriptase, subunit A, domain 1"/>
    <property type="match status" value="1"/>
</dbReference>
<dbReference type="Gene3D" id="3.30.70.270">
    <property type="match status" value="1"/>
</dbReference>
<name>A0A9Q3CW28_9BASI</name>
<feature type="domain" description="Reverse transcriptase/retrotransposon-derived protein RNase H-like" evidence="3">
    <location>
        <begin position="351"/>
        <end position="433"/>
    </location>
</feature>
<dbReference type="Pfam" id="PF00078">
    <property type="entry name" value="RVT_1"/>
    <property type="match status" value="1"/>
</dbReference>
<feature type="domain" description="Reverse transcriptase" evidence="2">
    <location>
        <begin position="159"/>
        <end position="313"/>
    </location>
</feature>
<dbReference type="PANTHER" id="PTHR37984:SF5">
    <property type="entry name" value="PROTEIN NYNRIN-LIKE"/>
    <property type="match status" value="1"/>
</dbReference>
<gene>
    <name evidence="4" type="ORF">O181_030612</name>
</gene>
<dbReference type="InterPro" id="IPR041577">
    <property type="entry name" value="RT_RNaseH_2"/>
</dbReference>
<organism evidence="4 5">
    <name type="scientific">Austropuccinia psidii MF-1</name>
    <dbReference type="NCBI Taxonomy" id="1389203"/>
    <lineage>
        <taxon>Eukaryota</taxon>
        <taxon>Fungi</taxon>
        <taxon>Dikarya</taxon>
        <taxon>Basidiomycota</taxon>
        <taxon>Pucciniomycotina</taxon>
        <taxon>Pucciniomycetes</taxon>
        <taxon>Pucciniales</taxon>
        <taxon>Sphaerophragmiaceae</taxon>
        <taxon>Austropuccinia</taxon>
    </lineage>
</organism>
<dbReference type="InterPro" id="IPR043502">
    <property type="entry name" value="DNA/RNA_pol_sf"/>
</dbReference>
<dbReference type="InterPro" id="IPR043128">
    <property type="entry name" value="Rev_trsase/Diguanyl_cyclase"/>
</dbReference>
<dbReference type="CDD" id="cd01647">
    <property type="entry name" value="RT_LTR"/>
    <property type="match status" value="1"/>
</dbReference>
<dbReference type="InterPro" id="IPR050951">
    <property type="entry name" value="Retrovirus_Pol_polyprotein"/>
</dbReference>
<dbReference type="Proteomes" id="UP000765509">
    <property type="component" value="Unassembled WGS sequence"/>
</dbReference>
<protein>
    <recommendedName>
        <fullName evidence="6">Reverse transcriptase domain-containing protein</fullName>
    </recommendedName>
</protein>
<evidence type="ECO:0000256" key="1">
    <source>
        <dbReference type="ARBA" id="ARBA00023268"/>
    </source>
</evidence>
<dbReference type="GO" id="GO:0003824">
    <property type="term" value="F:catalytic activity"/>
    <property type="evidence" value="ECO:0007669"/>
    <property type="project" value="UniProtKB-KW"/>
</dbReference>
<dbReference type="SUPFAM" id="SSF56672">
    <property type="entry name" value="DNA/RNA polymerases"/>
    <property type="match status" value="1"/>
</dbReference>
<dbReference type="InterPro" id="IPR000477">
    <property type="entry name" value="RT_dom"/>
</dbReference>
<evidence type="ECO:0000313" key="5">
    <source>
        <dbReference type="Proteomes" id="UP000765509"/>
    </source>
</evidence>
<dbReference type="AlphaFoldDB" id="A0A9Q3CW28"/>
<evidence type="ECO:0000259" key="2">
    <source>
        <dbReference type="Pfam" id="PF00078"/>
    </source>
</evidence>
<sequence length="434" mass="50738">MYGIYLHNNKYRYFTMEDNKCQQFAFLPFKRQITVNKVSPVNLELEKFKSEQLNEAEISLHLTDKQESELSTLLYDHKEAFSSDKELLQTIVGHEVDIILNIERPYPPLLRRTTYPASPKSREALGIYIKELPDLGLIRKVGHNEEVEITTPIIVAWHNGKSRMVWDFRSLNTYTVSDRYPIPKIQISLTQISRAVYISTMDALKGFNQNVVTPMARKYLRSIFHCGVYEYLRMPFGIKNSPPHFQRMINEIFPEERSEGRLIIYIYDIIVCSKTWEEHIYRLFRVLNKIQSVNMKISLKKCHFGSKELNALGNVSEYYRKNIKDFASITRPLYKLCDKETVFEMTVDRVKALTTAPLLLMPEFKLPFKLYIDASWDELGAALNKVQIINDKPVEGPICFISRQIKPTEARYGASQIECLCLFWAIEKLNYLLE</sequence>
<keyword evidence="5" id="KW-1185">Reference proteome</keyword>
<dbReference type="Pfam" id="PF17919">
    <property type="entry name" value="RT_RNaseH_2"/>
    <property type="match status" value="1"/>
</dbReference>
<dbReference type="EMBL" id="AVOT02010808">
    <property type="protein sequence ID" value="MBW0490897.1"/>
    <property type="molecule type" value="Genomic_DNA"/>
</dbReference>
<accession>A0A9Q3CW28</accession>